<evidence type="ECO:0000256" key="5">
    <source>
        <dbReference type="SAM" id="Phobius"/>
    </source>
</evidence>
<name>Q31E95_HYDCU</name>
<evidence type="ECO:0000256" key="1">
    <source>
        <dbReference type="ARBA" id="ARBA00004141"/>
    </source>
</evidence>
<comment type="subcellular location">
    <subcellularLocation>
        <location evidence="1">Membrane</location>
        <topology evidence="1">Multi-pass membrane protein</topology>
    </subcellularLocation>
</comment>
<dbReference type="HOGENOM" id="CLU_082099_0_1_6"/>
<sequence length="245" mass="26215">MTENQLSHLWVYLSASPLMGLTMTLVAYSLALMLYEKSHKNALLHPVVVAIALLILFLSLSDMSYEDYFEGGQFIHFLLGPATVALAVPLYKQFSKLKKNWLPISLALLAGVFIGAISSIVIARFSGASLETLLSLAPKSVTVPIAMGISEKIGGLPSLTAVLVVVTGILGAIMGIKLFQLMKIKDDSVKGIAMGVTAHGIGTARSFQESSEMGAFSGLAMALSAVLTALILPYLVTFLHWLELF</sequence>
<feature type="transmembrane region" description="Helical" evidence="5">
    <location>
        <begin position="12"/>
        <end position="35"/>
    </location>
</feature>
<keyword evidence="3 5" id="KW-1133">Transmembrane helix</keyword>
<dbReference type="STRING" id="317025.Tcr_1938"/>
<gene>
    <name evidence="6" type="ordered locus">Tcr_1938</name>
</gene>
<evidence type="ECO:0000256" key="3">
    <source>
        <dbReference type="ARBA" id="ARBA00022989"/>
    </source>
</evidence>
<dbReference type="PANTHER" id="PTHR30249:SF0">
    <property type="entry name" value="PLASTIDAL GLYCOLATE_GLYCERATE TRANSLOCATOR 1, CHLOROPLASTIC"/>
    <property type="match status" value="1"/>
</dbReference>
<proteinExistence type="predicted"/>
<dbReference type="AlphaFoldDB" id="Q31E95"/>
<keyword evidence="4 5" id="KW-0472">Membrane</keyword>
<feature type="transmembrane region" description="Helical" evidence="5">
    <location>
        <begin position="42"/>
        <end position="61"/>
    </location>
</feature>
<accession>Q31E95</accession>
<dbReference type="GO" id="GO:0016020">
    <property type="term" value="C:membrane"/>
    <property type="evidence" value="ECO:0007669"/>
    <property type="project" value="UniProtKB-SubCell"/>
</dbReference>
<protein>
    <submittedName>
        <fullName evidence="6">LrgB-like family protein</fullName>
    </submittedName>
</protein>
<dbReference type="KEGG" id="tcx:Tcr_1938"/>
<evidence type="ECO:0000256" key="4">
    <source>
        <dbReference type="ARBA" id="ARBA00023136"/>
    </source>
</evidence>
<evidence type="ECO:0000313" key="6">
    <source>
        <dbReference type="EMBL" id="ABB42528.1"/>
    </source>
</evidence>
<feature type="transmembrane region" description="Helical" evidence="5">
    <location>
        <begin position="215"/>
        <end position="242"/>
    </location>
</feature>
<organism evidence="6">
    <name type="scientific">Hydrogenovibrio crunogenus (strain DSM 25203 / XCL-2)</name>
    <name type="common">Thiomicrospira crunogena</name>
    <dbReference type="NCBI Taxonomy" id="317025"/>
    <lineage>
        <taxon>Bacteria</taxon>
        <taxon>Pseudomonadati</taxon>
        <taxon>Pseudomonadota</taxon>
        <taxon>Gammaproteobacteria</taxon>
        <taxon>Thiotrichales</taxon>
        <taxon>Piscirickettsiaceae</taxon>
        <taxon>Hydrogenovibrio</taxon>
    </lineage>
</organism>
<dbReference type="PANTHER" id="PTHR30249">
    <property type="entry name" value="PUTATIVE SEROTONIN TRANSPORTER"/>
    <property type="match status" value="1"/>
</dbReference>
<dbReference type="OrthoDB" id="9811701at2"/>
<feature type="transmembrane region" description="Helical" evidence="5">
    <location>
        <begin position="73"/>
        <end position="91"/>
    </location>
</feature>
<feature type="transmembrane region" description="Helical" evidence="5">
    <location>
        <begin position="156"/>
        <end position="176"/>
    </location>
</feature>
<dbReference type="EMBL" id="CP000109">
    <property type="protein sequence ID" value="ABB42528.1"/>
    <property type="molecule type" value="Genomic_DNA"/>
</dbReference>
<keyword evidence="2 5" id="KW-0812">Transmembrane</keyword>
<evidence type="ECO:0000256" key="2">
    <source>
        <dbReference type="ARBA" id="ARBA00022692"/>
    </source>
</evidence>
<reference evidence="6" key="1">
    <citation type="submission" date="2006-07" db="EMBL/GenBank/DDBJ databases">
        <title>Complete sequence of Thiomicrospira crunogena XCL-2.</title>
        <authorList>
            <consortium name="US DOE Joint Genome Institute"/>
            <person name="Copeland A."/>
            <person name="Lucas S."/>
            <person name="Lapidus A."/>
            <person name="Barry K."/>
            <person name="Detter J.C."/>
            <person name="Glavina del Rio T."/>
            <person name="Hammon N."/>
            <person name="Israni S."/>
            <person name="Dalin E."/>
            <person name="Tice H."/>
            <person name="Pitluck S."/>
            <person name="Chain P."/>
            <person name="Malfatti S."/>
            <person name="Shin M."/>
            <person name="Vergez L."/>
            <person name="Schmutz J."/>
            <person name="Larimer F."/>
            <person name="Land M."/>
            <person name="Hauser L."/>
            <person name="Kyrpides N."/>
            <person name="Lykidis A."/>
            <person name="Scott K.M."/>
            <person name="Sievert S."/>
            <person name="Kerfeld C."/>
            <person name="Freyermuth S."/>
            <person name="Dobrinski K."/>
            <person name="Boller A."/>
            <person name="Fitzpatrick K."/>
            <person name="Thoma P."/>
            <person name="Moore J."/>
            <person name="Richardson P."/>
        </authorList>
    </citation>
    <scope>NUCLEOTIDE SEQUENCE</scope>
    <source>
        <strain evidence="6">XCL-2</strain>
    </source>
</reference>
<feature type="transmembrane region" description="Helical" evidence="5">
    <location>
        <begin position="103"/>
        <end position="125"/>
    </location>
</feature>
<dbReference type="eggNOG" id="COG1346">
    <property type="taxonomic scope" value="Bacteria"/>
</dbReference>
<dbReference type="Pfam" id="PF04172">
    <property type="entry name" value="LrgB"/>
    <property type="match status" value="1"/>
</dbReference>
<dbReference type="InterPro" id="IPR007300">
    <property type="entry name" value="CidB/LrgB"/>
</dbReference>